<evidence type="ECO:0000313" key="3">
    <source>
        <dbReference type="EMBL" id="MBO8463592.1"/>
    </source>
</evidence>
<dbReference type="AlphaFoldDB" id="A0A9D9N7Z1"/>
<dbReference type="SUPFAM" id="SSF51735">
    <property type="entry name" value="NAD(P)-binding Rossmann-fold domains"/>
    <property type="match status" value="1"/>
</dbReference>
<dbReference type="Proteomes" id="UP000823618">
    <property type="component" value="Unassembled WGS sequence"/>
</dbReference>
<dbReference type="InterPro" id="IPR051317">
    <property type="entry name" value="Gfo/Idh/MocA_oxidoreduct"/>
</dbReference>
<organism evidence="3 4">
    <name type="scientific">Candidatus Scybalomonas excrementavium</name>
    <dbReference type="NCBI Taxonomy" id="2840943"/>
    <lineage>
        <taxon>Bacteria</taxon>
        <taxon>Bacillati</taxon>
        <taxon>Bacillota</taxon>
        <taxon>Clostridia</taxon>
        <taxon>Lachnospirales</taxon>
        <taxon>Lachnospiraceae</taxon>
        <taxon>Lachnospiraceae incertae sedis</taxon>
        <taxon>Candidatus Scybalomonas</taxon>
    </lineage>
</organism>
<reference evidence="3" key="2">
    <citation type="journal article" date="2021" name="PeerJ">
        <title>Extensive microbial diversity within the chicken gut microbiome revealed by metagenomics and culture.</title>
        <authorList>
            <person name="Gilroy R."/>
            <person name="Ravi A."/>
            <person name="Getino M."/>
            <person name="Pursley I."/>
            <person name="Horton D.L."/>
            <person name="Alikhan N.F."/>
            <person name="Baker D."/>
            <person name="Gharbi K."/>
            <person name="Hall N."/>
            <person name="Watson M."/>
            <person name="Adriaenssens E.M."/>
            <person name="Foster-Nyarko E."/>
            <person name="Jarju S."/>
            <person name="Secka A."/>
            <person name="Antonio M."/>
            <person name="Oren A."/>
            <person name="Chaudhuri R.R."/>
            <person name="La Ragione R."/>
            <person name="Hildebrand F."/>
            <person name="Pallen M.J."/>
        </authorList>
    </citation>
    <scope>NUCLEOTIDE SEQUENCE</scope>
    <source>
        <strain evidence="3">E3-2379</strain>
    </source>
</reference>
<dbReference type="Gene3D" id="3.40.50.720">
    <property type="entry name" value="NAD(P)-binding Rossmann-like Domain"/>
    <property type="match status" value="1"/>
</dbReference>
<dbReference type="SUPFAM" id="SSF55347">
    <property type="entry name" value="Glyceraldehyde-3-phosphate dehydrogenase-like, C-terminal domain"/>
    <property type="match status" value="1"/>
</dbReference>
<dbReference type="Pfam" id="PF22725">
    <property type="entry name" value="GFO_IDH_MocA_C3"/>
    <property type="match status" value="1"/>
</dbReference>
<reference evidence="3" key="1">
    <citation type="submission" date="2020-10" db="EMBL/GenBank/DDBJ databases">
        <authorList>
            <person name="Gilroy R."/>
        </authorList>
    </citation>
    <scope>NUCLEOTIDE SEQUENCE</scope>
    <source>
        <strain evidence="3">E3-2379</strain>
    </source>
</reference>
<protein>
    <submittedName>
        <fullName evidence="3">Gfo/Idh/MocA family oxidoreductase</fullName>
    </submittedName>
</protein>
<dbReference type="PANTHER" id="PTHR43708">
    <property type="entry name" value="CONSERVED EXPRESSED OXIDOREDUCTASE (EUROFUNG)"/>
    <property type="match status" value="1"/>
</dbReference>
<evidence type="ECO:0000259" key="1">
    <source>
        <dbReference type="Pfam" id="PF01408"/>
    </source>
</evidence>
<evidence type="ECO:0000313" key="4">
    <source>
        <dbReference type="Proteomes" id="UP000823618"/>
    </source>
</evidence>
<accession>A0A9D9N7Z1</accession>
<proteinExistence type="predicted"/>
<dbReference type="InterPro" id="IPR055170">
    <property type="entry name" value="GFO_IDH_MocA-like_dom"/>
</dbReference>
<dbReference type="EMBL" id="JADIML010000181">
    <property type="protein sequence ID" value="MBO8463592.1"/>
    <property type="molecule type" value="Genomic_DNA"/>
</dbReference>
<dbReference type="InterPro" id="IPR000683">
    <property type="entry name" value="Gfo/Idh/MocA-like_OxRdtase_N"/>
</dbReference>
<dbReference type="Gene3D" id="3.30.360.10">
    <property type="entry name" value="Dihydrodipicolinate Reductase, domain 2"/>
    <property type="match status" value="1"/>
</dbReference>
<comment type="caution">
    <text evidence="3">The sequence shown here is derived from an EMBL/GenBank/DDBJ whole genome shotgun (WGS) entry which is preliminary data.</text>
</comment>
<name>A0A9D9N7Z1_9FIRM</name>
<dbReference type="PANTHER" id="PTHR43708:SF3">
    <property type="entry name" value="OXIDOREDUCTASE"/>
    <property type="match status" value="1"/>
</dbReference>
<dbReference type="InterPro" id="IPR036291">
    <property type="entry name" value="NAD(P)-bd_dom_sf"/>
</dbReference>
<feature type="domain" description="GFO/IDH/MocA-like oxidoreductase" evidence="2">
    <location>
        <begin position="129"/>
        <end position="273"/>
    </location>
</feature>
<sequence length="356" mass="40588">MERVGILGAGFISHSHAEALRNCGIEVYTIVDRSETAAKDFAARWDVPHYGTQAEILFDESISAVHICTPPDTHYEIVKRLLEAGKNVICEKPLCFSNEEAKELEQLAVQKQRKCAINLNVRYHNMSDKVKEFVQKTSFGTVHFVHGRYLQQFHLLPTLYNWRYIPELSGKMRAVTEIGTHWFDIVQYVTGLKIVQVSAIFGNFNPDRVLKDGMMHTTEEFPEEKEHLVHIESEDVALIHFKLSNGAIGSVVLSEISHGYSNYLTYEITGSNMTVGWNSQNNNEIYYNEDFSQTNIIKDGFGNGFNDSLQRLIADFYSNDAENNKYPTFEEGANIVRICNAVYESAIHNSKWIDVE</sequence>
<dbReference type="Pfam" id="PF01408">
    <property type="entry name" value="GFO_IDH_MocA"/>
    <property type="match status" value="1"/>
</dbReference>
<gene>
    <name evidence="3" type="ORF">IAC13_06650</name>
</gene>
<feature type="domain" description="Gfo/Idh/MocA-like oxidoreductase N-terminal" evidence="1">
    <location>
        <begin position="3"/>
        <end position="118"/>
    </location>
</feature>
<dbReference type="GO" id="GO:0000166">
    <property type="term" value="F:nucleotide binding"/>
    <property type="evidence" value="ECO:0007669"/>
    <property type="project" value="InterPro"/>
</dbReference>
<evidence type="ECO:0000259" key="2">
    <source>
        <dbReference type="Pfam" id="PF22725"/>
    </source>
</evidence>